<protein>
    <submittedName>
        <fullName evidence="3">Uncharacterized protein</fullName>
    </submittedName>
</protein>
<dbReference type="EMBL" id="CAJOAZ010001127">
    <property type="protein sequence ID" value="CAF3768693.1"/>
    <property type="molecule type" value="Genomic_DNA"/>
</dbReference>
<dbReference type="Proteomes" id="UP000663881">
    <property type="component" value="Unassembled WGS sequence"/>
</dbReference>
<sequence>MSILSNTVFILLVFSSTFSWSQQNDNICQINGGILCVKDELTIITTIAKGVKHISNEIERYIKQTKTVQTLERYFHLEMNSTGRNLPSSEYHDHFFQYSNINKEYLVKLFLEAHNALVYYYNSIEDLLNLEGVYAEESDERFRKIHDNIKYEMICRYRNILNVYSGKWKSVNEVNDRIQFTRGYRLSPSEIHNIRSIIIARNVRKWTEIIQNVTDNLGYKFG</sequence>
<dbReference type="Proteomes" id="UP000663891">
    <property type="component" value="Unassembled WGS sequence"/>
</dbReference>
<feature type="signal peptide" evidence="1">
    <location>
        <begin position="1"/>
        <end position="21"/>
    </location>
</feature>
<evidence type="ECO:0000256" key="1">
    <source>
        <dbReference type="SAM" id="SignalP"/>
    </source>
</evidence>
<name>A0A815SF42_9BILA</name>
<evidence type="ECO:0000313" key="5">
    <source>
        <dbReference type="EMBL" id="CAF4004804.1"/>
    </source>
</evidence>
<feature type="chain" id="PRO_5035607110" evidence="1">
    <location>
        <begin position="22"/>
        <end position="222"/>
    </location>
</feature>
<evidence type="ECO:0000313" key="4">
    <source>
        <dbReference type="EMBL" id="CAF3768693.1"/>
    </source>
</evidence>
<comment type="caution">
    <text evidence="3">The sequence shown here is derived from an EMBL/GenBank/DDBJ whole genome shotgun (WGS) entry which is preliminary data.</text>
</comment>
<evidence type="ECO:0000313" key="3">
    <source>
        <dbReference type="EMBL" id="CAF1490403.1"/>
    </source>
</evidence>
<dbReference type="AlphaFoldDB" id="A0A815SF42"/>
<dbReference type="EMBL" id="CAJOAY010003142">
    <property type="protein sequence ID" value="CAF4004804.1"/>
    <property type="molecule type" value="Genomic_DNA"/>
</dbReference>
<dbReference type="EMBL" id="CAJNON010001883">
    <property type="protein sequence ID" value="CAF1490403.1"/>
    <property type="molecule type" value="Genomic_DNA"/>
</dbReference>
<dbReference type="Proteomes" id="UP000663845">
    <property type="component" value="Unassembled WGS sequence"/>
</dbReference>
<reference evidence="3" key="1">
    <citation type="submission" date="2021-02" db="EMBL/GenBank/DDBJ databases">
        <authorList>
            <person name="Nowell W R."/>
        </authorList>
    </citation>
    <scope>NUCLEOTIDE SEQUENCE</scope>
</reference>
<organism evidence="3 6">
    <name type="scientific">Adineta steineri</name>
    <dbReference type="NCBI Taxonomy" id="433720"/>
    <lineage>
        <taxon>Eukaryota</taxon>
        <taxon>Metazoa</taxon>
        <taxon>Spiralia</taxon>
        <taxon>Gnathifera</taxon>
        <taxon>Rotifera</taxon>
        <taxon>Eurotatoria</taxon>
        <taxon>Bdelloidea</taxon>
        <taxon>Adinetida</taxon>
        <taxon>Adinetidae</taxon>
        <taxon>Adineta</taxon>
    </lineage>
</organism>
<dbReference type="Proteomes" id="UP000663844">
    <property type="component" value="Unassembled WGS sequence"/>
</dbReference>
<evidence type="ECO:0000313" key="2">
    <source>
        <dbReference type="EMBL" id="CAF0913000.1"/>
    </source>
</evidence>
<keyword evidence="1" id="KW-0732">Signal</keyword>
<dbReference type="OrthoDB" id="10042160at2759"/>
<proteinExistence type="predicted"/>
<dbReference type="EMBL" id="CAJNOG010000084">
    <property type="protein sequence ID" value="CAF0913000.1"/>
    <property type="molecule type" value="Genomic_DNA"/>
</dbReference>
<gene>
    <name evidence="2" type="ORF">JYZ213_LOCUS11186</name>
    <name evidence="5" type="ORF">OKA104_LOCUS30004</name>
    <name evidence="4" type="ORF">OXD698_LOCUS16458</name>
    <name evidence="3" type="ORF">VCS650_LOCUS41673</name>
</gene>
<evidence type="ECO:0000313" key="6">
    <source>
        <dbReference type="Proteomes" id="UP000663891"/>
    </source>
</evidence>
<accession>A0A815SF42</accession>